<sequence>MVLFCLPKELWREFENVNGIKLLFLSPRCLSLTLTLTALQLSPRLWSLLSHSSTLAFFLTILFKLFSHCLSIPTPVFFSFSITQTQTTLCLS</sequence>
<dbReference type="Proteomes" id="UP001386955">
    <property type="component" value="Unassembled WGS sequence"/>
</dbReference>
<name>A0AAN9XGH3_PSOTE</name>
<organism evidence="1 2">
    <name type="scientific">Psophocarpus tetragonolobus</name>
    <name type="common">Winged bean</name>
    <name type="synonym">Dolichos tetragonolobus</name>
    <dbReference type="NCBI Taxonomy" id="3891"/>
    <lineage>
        <taxon>Eukaryota</taxon>
        <taxon>Viridiplantae</taxon>
        <taxon>Streptophyta</taxon>
        <taxon>Embryophyta</taxon>
        <taxon>Tracheophyta</taxon>
        <taxon>Spermatophyta</taxon>
        <taxon>Magnoliopsida</taxon>
        <taxon>eudicotyledons</taxon>
        <taxon>Gunneridae</taxon>
        <taxon>Pentapetalae</taxon>
        <taxon>rosids</taxon>
        <taxon>fabids</taxon>
        <taxon>Fabales</taxon>
        <taxon>Fabaceae</taxon>
        <taxon>Papilionoideae</taxon>
        <taxon>50 kb inversion clade</taxon>
        <taxon>NPAAA clade</taxon>
        <taxon>indigoferoid/millettioid clade</taxon>
        <taxon>Phaseoleae</taxon>
        <taxon>Psophocarpus</taxon>
    </lineage>
</organism>
<evidence type="ECO:0000313" key="1">
    <source>
        <dbReference type="EMBL" id="KAK7390893.1"/>
    </source>
</evidence>
<protein>
    <submittedName>
        <fullName evidence="1">Uncharacterized protein</fullName>
    </submittedName>
</protein>
<dbReference type="AlphaFoldDB" id="A0AAN9XGH3"/>
<dbReference type="EMBL" id="JAYMYS010000005">
    <property type="protein sequence ID" value="KAK7390893.1"/>
    <property type="molecule type" value="Genomic_DNA"/>
</dbReference>
<keyword evidence="2" id="KW-1185">Reference proteome</keyword>
<accession>A0AAN9XGH3</accession>
<proteinExistence type="predicted"/>
<gene>
    <name evidence="1" type="ORF">VNO78_19072</name>
</gene>
<reference evidence="1 2" key="1">
    <citation type="submission" date="2024-01" db="EMBL/GenBank/DDBJ databases">
        <title>The genomes of 5 underutilized Papilionoideae crops provide insights into root nodulation and disease resistanc.</title>
        <authorList>
            <person name="Jiang F."/>
        </authorList>
    </citation>
    <scope>NUCLEOTIDE SEQUENCE [LARGE SCALE GENOMIC DNA]</scope>
    <source>
        <strain evidence="1">DUOXIRENSHENG_FW03</strain>
        <tissue evidence="1">Leaves</tissue>
    </source>
</reference>
<evidence type="ECO:0000313" key="2">
    <source>
        <dbReference type="Proteomes" id="UP001386955"/>
    </source>
</evidence>
<comment type="caution">
    <text evidence="1">The sequence shown here is derived from an EMBL/GenBank/DDBJ whole genome shotgun (WGS) entry which is preliminary data.</text>
</comment>